<organism evidence="1 2">
    <name type="scientific">Mycolicibacterium chitae</name>
    <name type="common">Mycobacterium chitae</name>
    <dbReference type="NCBI Taxonomy" id="1792"/>
    <lineage>
        <taxon>Bacteria</taxon>
        <taxon>Bacillati</taxon>
        <taxon>Actinomycetota</taxon>
        <taxon>Actinomycetes</taxon>
        <taxon>Mycobacteriales</taxon>
        <taxon>Mycobacteriaceae</taxon>
        <taxon>Mycolicibacterium</taxon>
    </lineage>
</organism>
<protein>
    <submittedName>
        <fullName evidence="1">Uncharacterized protein</fullName>
    </submittedName>
</protein>
<proteinExistence type="predicted"/>
<name>A0A448I823_MYCCI</name>
<dbReference type="Proteomes" id="UP000282551">
    <property type="component" value="Chromosome"/>
</dbReference>
<dbReference type="AlphaFoldDB" id="A0A448I823"/>
<keyword evidence="2" id="KW-1185">Reference proteome</keyword>
<sequence length="91" mass="10198">MQPRTPTRKITCRVNNDGDAMLALVIIVELGHYPNQIDGQLSLPAPDTRPHRTGGTAMLPCDEDRILALDHGSVYRYRNSALNQRRLRFAG</sequence>
<evidence type="ECO:0000313" key="2">
    <source>
        <dbReference type="Proteomes" id="UP000282551"/>
    </source>
</evidence>
<reference evidence="1 2" key="1">
    <citation type="submission" date="2018-12" db="EMBL/GenBank/DDBJ databases">
        <authorList>
            <consortium name="Pathogen Informatics"/>
        </authorList>
    </citation>
    <scope>NUCLEOTIDE SEQUENCE [LARGE SCALE GENOMIC DNA]</scope>
    <source>
        <strain evidence="1 2">NCTC10485</strain>
    </source>
</reference>
<gene>
    <name evidence="1" type="ORF">NCTC10485_02959</name>
</gene>
<evidence type="ECO:0000313" key="1">
    <source>
        <dbReference type="EMBL" id="VEG48659.1"/>
    </source>
</evidence>
<dbReference type="EMBL" id="LR134355">
    <property type="protein sequence ID" value="VEG48659.1"/>
    <property type="molecule type" value="Genomic_DNA"/>
</dbReference>
<accession>A0A448I823</accession>